<dbReference type="GO" id="GO:0016747">
    <property type="term" value="F:acyltransferase activity, transferring groups other than amino-acyl groups"/>
    <property type="evidence" value="ECO:0007669"/>
    <property type="project" value="InterPro"/>
</dbReference>
<evidence type="ECO:0000259" key="2">
    <source>
        <dbReference type="Pfam" id="PF01757"/>
    </source>
</evidence>
<keyword evidence="1" id="KW-0472">Membrane</keyword>
<sequence>MTSASPDLHPKYRPDIDGLRAVAVAAVVIFHAFPQWLPGGYVGVDVFFVISGYLISSILIKSLQADRFSLADFYSRRIRRIFPALLLVLVATLAAGWWVMMPDEYARLGLHSVAGASFLSNFVLWRESGYFDSAAETKPLLHLWSLAIEEQFYIFWPLVLAAAWRLWRRAGAVLLACALVSLAWSIWSVRHDPVAGFFSPISRAWELLAGAALAYLTVGMRHGVWHKRISHLIDAPVRRHVASVLGVCLIGFAVFHYQQKTPFPGAAAILPVLGSVLVIAAGPAALLNRLWLSQRGMVWIGLISYPLYLWHWPLLTFPRLMGWEQAAPWITPVTVLVSVALAWATFAGVEKPLRRGRVTARVAVAALAGLMALTALASFMIYRSGGWASRPTVTPYVSVDQRGKAQIAWPYAENDVCLKRYPSDLRTEGWWFCVMNRDAAPEIVLLGNSFANHLYAGFAANSELGRHTILQFGTCDPAMGVRYDGYPRGHGCFAEGRDRQERFINGIIEREGTVKYAVLAAPWPRFDEAGFAVGLHDGKREPGQYSSVVPVSQETSEAALLAGIERRVKWLVGRGIVPILMLGTPQLEYSPLNCLASRPFAPQSAFSCTVPMSDVQTQQQAFRRGVEDIRRRVPELKVFDPLPALCDADTCHLQDQQDGLLLRDVGHLSMAGSKRVADAFARWARSNVPGMARATNP</sequence>
<keyword evidence="4" id="KW-0012">Acyltransferase</keyword>
<gene>
    <name evidence="4" type="ORF">CEG14_15645</name>
</gene>
<dbReference type="GO" id="GO:0016020">
    <property type="term" value="C:membrane"/>
    <property type="evidence" value="ECO:0007669"/>
    <property type="project" value="TreeGrafter"/>
</dbReference>
<feature type="transmembrane region" description="Helical" evidence="1">
    <location>
        <begin position="141"/>
        <end position="163"/>
    </location>
</feature>
<dbReference type="RefSeq" id="WP_094827235.1">
    <property type="nucleotide sequence ID" value="NZ_NEVL01000003.1"/>
</dbReference>
<feature type="transmembrane region" description="Helical" evidence="1">
    <location>
        <begin position="296"/>
        <end position="314"/>
    </location>
</feature>
<dbReference type="PANTHER" id="PTHR23028">
    <property type="entry name" value="ACETYLTRANSFERASE"/>
    <property type="match status" value="1"/>
</dbReference>
<dbReference type="InterPro" id="IPR043968">
    <property type="entry name" value="SGNH"/>
</dbReference>
<feature type="transmembrane region" description="Helical" evidence="1">
    <location>
        <begin position="81"/>
        <end position="100"/>
    </location>
</feature>
<keyword evidence="1" id="KW-0812">Transmembrane</keyword>
<proteinExistence type="predicted"/>
<dbReference type="InterPro" id="IPR002656">
    <property type="entry name" value="Acyl_transf_3_dom"/>
</dbReference>
<dbReference type="EMBL" id="NEVL01000003">
    <property type="protein sequence ID" value="OZI36429.1"/>
    <property type="molecule type" value="Genomic_DNA"/>
</dbReference>
<protein>
    <submittedName>
        <fullName evidence="4">Acyltransferase</fullName>
    </submittedName>
</protein>
<evidence type="ECO:0000313" key="4">
    <source>
        <dbReference type="EMBL" id="OZI36429.1"/>
    </source>
</evidence>
<dbReference type="Pfam" id="PF19040">
    <property type="entry name" value="SGNH"/>
    <property type="match status" value="1"/>
</dbReference>
<accession>A0A261SG76</accession>
<comment type="caution">
    <text evidence="4">The sequence shown here is derived from an EMBL/GenBank/DDBJ whole genome shotgun (WGS) entry which is preliminary data.</text>
</comment>
<feature type="transmembrane region" description="Helical" evidence="1">
    <location>
        <begin position="207"/>
        <end position="225"/>
    </location>
</feature>
<organism evidence="4 5">
    <name type="scientific">Bordetella genomosp. 1</name>
    <dbReference type="NCBI Taxonomy" id="1395607"/>
    <lineage>
        <taxon>Bacteria</taxon>
        <taxon>Pseudomonadati</taxon>
        <taxon>Pseudomonadota</taxon>
        <taxon>Betaproteobacteria</taxon>
        <taxon>Burkholderiales</taxon>
        <taxon>Alcaligenaceae</taxon>
        <taxon>Bordetella</taxon>
    </lineage>
</organism>
<dbReference type="InterPro" id="IPR050879">
    <property type="entry name" value="Acyltransferase_3"/>
</dbReference>
<dbReference type="PANTHER" id="PTHR23028:SF53">
    <property type="entry name" value="ACYL_TRANSF_3 DOMAIN-CONTAINING PROTEIN"/>
    <property type="match status" value="1"/>
</dbReference>
<keyword evidence="4" id="KW-0808">Transferase</keyword>
<dbReference type="AlphaFoldDB" id="A0A261SG76"/>
<evidence type="ECO:0000313" key="5">
    <source>
        <dbReference type="Proteomes" id="UP000217005"/>
    </source>
</evidence>
<feature type="domain" description="Acyltransferase 3" evidence="2">
    <location>
        <begin position="15"/>
        <end position="345"/>
    </location>
</feature>
<feature type="transmembrane region" description="Helical" evidence="1">
    <location>
        <begin position="326"/>
        <end position="346"/>
    </location>
</feature>
<reference evidence="4 5" key="1">
    <citation type="submission" date="2017-05" db="EMBL/GenBank/DDBJ databases">
        <title>Complete and WGS of Bordetella genogroups.</title>
        <authorList>
            <person name="Spilker T."/>
            <person name="LiPuma J."/>
        </authorList>
    </citation>
    <scope>NUCLEOTIDE SEQUENCE [LARGE SCALE GENOMIC DNA]</scope>
    <source>
        <strain evidence="4 5">AU17610</strain>
    </source>
</reference>
<dbReference type="OrthoDB" id="9814807at2"/>
<feature type="domain" description="SGNH" evidence="3">
    <location>
        <begin position="429"/>
        <end position="681"/>
    </location>
</feature>
<feature type="transmembrane region" description="Helical" evidence="1">
    <location>
        <begin position="237"/>
        <end position="257"/>
    </location>
</feature>
<keyword evidence="1" id="KW-1133">Transmembrane helix</keyword>
<dbReference type="GO" id="GO:0009103">
    <property type="term" value="P:lipopolysaccharide biosynthetic process"/>
    <property type="evidence" value="ECO:0007669"/>
    <property type="project" value="TreeGrafter"/>
</dbReference>
<feature type="transmembrane region" description="Helical" evidence="1">
    <location>
        <begin position="263"/>
        <end position="287"/>
    </location>
</feature>
<name>A0A261SG76_9BORD</name>
<evidence type="ECO:0000256" key="1">
    <source>
        <dbReference type="SAM" id="Phobius"/>
    </source>
</evidence>
<feature type="transmembrane region" description="Helical" evidence="1">
    <location>
        <begin position="170"/>
        <end position="187"/>
    </location>
</feature>
<feature type="transmembrane region" description="Helical" evidence="1">
    <location>
        <begin position="358"/>
        <end position="382"/>
    </location>
</feature>
<dbReference type="Proteomes" id="UP000217005">
    <property type="component" value="Unassembled WGS sequence"/>
</dbReference>
<dbReference type="Pfam" id="PF01757">
    <property type="entry name" value="Acyl_transf_3"/>
    <property type="match status" value="1"/>
</dbReference>
<evidence type="ECO:0000259" key="3">
    <source>
        <dbReference type="Pfam" id="PF19040"/>
    </source>
</evidence>
<feature type="transmembrane region" description="Helical" evidence="1">
    <location>
        <begin position="40"/>
        <end position="60"/>
    </location>
</feature>